<dbReference type="InterPro" id="IPR037503">
    <property type="entry name" value="Fcf1_PIN"/>
</dbReference>
<evidence type="ECO:0000256" key="3">
    <source>
        <dbReference type="ARBA" id="ARBA00022552"/>
    </source>
</evidence>
<evidence type="ECO:0000256" key="2">
    <source>
        <dbReference type="ARBA" id="ARBA00022517"/>
    </source>
</evidence>
<dbReference type="Proteomes" id="UP001633002">
    <property type="component" value="Unassembled WGS sequence"/>
</dbReference>
<evidence type="ECO:0000256" key="5">
    <source>
        <dbReference type="ARBA" id="ARBA00024026"/>
    </source>
</evidence>
<dbReference type="InterPro" id="IPR029060">
    <property type="entry name" value="PIN-like_dom_sf"/>
</dbReference>
<dbReference type="FunFam" id="3.40.50.1010:FF:000004">
    <property type="entry name" value="rRNA-processing protein FCF1 homolog"/>
    <property type="match status" value="1"/>
</dbReference>
<comment type="caution">
    <text evidence="7">The sequence shown here is derived from an EMBL/GenBank/DDBJ whole genome shotgun (WGS) entry which is preliminary data.</text>
</comment>
<name>A0ABD3GZW6_9MARC</name>
<keyword evidence="3" id="KW-0698">rRNA processing</keyword>
<keyword evidence="2" id="KW-0690">Ribosome biogenesis</keyword>
<evidence type="ECO:0000259" key="6">
    <source>
        <dbReference type="SMART" id="SM00670"/>
    </source>
</evidence>
<sequence>MGSAKTKKTRKFAQMKRMLTPKAVQTYKADVLNPNKKKDKTELPRNIPNVSSALFFKYNTALGPPYQVLIDTNFINFSIQNKLDLEKAMMDCLYAKCTPCITDCVMAELEKLGEKYRVALKIAKNPNFDRLPCTHKGTYADDCLVQRVTQHKCYIVATCDRDLKRRIRKIPGVPIMYITQHKYSIERLPEATLGGEIQIGLTSESLLKDVVLGSVADRKRHRESVGMLSKAEHYPRFSSDFCMKGWKFGKERSTSSPRFLFALFEILRYRNFAALSSFSSGA</sequence>
<dbReference type="GO" id="GO:0005730">
    <property type="term" value="C:nucleolus"/>
    <property type="evidence" value="ECO:0007669"/>
    <property type="project" value="UniProtKB-SubCell"/>
</dbReference>
<proteinExistence type="inferred from homology"/>
<accession>A0ABD3GZW6</accession>
<evidence type="ECO:0000256" key="1">
    <source>
        <dbReference type="ARBA" id="ARBA00004604"/>
    </source>
</evidence>
<protein>
    <recommendedName>
        <fullName evidence="6">PIN domain-containing protein</fullName>
    </recommendedName>
</protein>
<comment type="similarity">
    <text evidence="5">Belongs to the UTP23/FCF1 family. FCF1 subfamily.</text>
</comment>
<evidence type="ECO:0000313" key="8">
    <source>
        <dbReference type="Proteomes" id="UP001633002"/>
    </source>
</evidence>
<feature type="domain" description="PIN" evidence="6">
    <location>
        <begin position="66"/>
        <end position="165"/>
    </location>
</feature>
<dbReference type="GO" id="GO:0006364">
    <property type="term" value="P:rRNA processing"/>
    <property type="evidence" value="ECO:0007669"/>
    <property type="project" value="UniProtKB-KW"/>
</dbReference>
<dbReference type="SUPFAM" id="SSF88723">
    <property type="entry name" value="PIN domain-like"/>
    <property type="match status" value="1"/>
</dbReference>
<dbReference type="SMART" id="SM00670">
    <property type="entry name" value="PINc"/>
    <property type="match status" value="1"/>
</dbReference>
<dbReference type="AlphaFoldDB" id="A0ABD3GZW6"/>
<dbReference type="Gene3D" id="3.40.50.1010">
    <property type="entry name" value="5'-nuclease"/>
    <property type="match status" value="1"/>
</dbReference>
<dbReference type="EMBL" id="JBJQOH010000006">
    <property type="protein sequence ID" value="KAL3683864.1"/>
    <property type="molecule type" value="Genomic_DNA"/>
</dbReference>
<evidence type="ECO:0000313" key="7">
    <source>
        <dbReference type="EMBL" id="KAL3683864.1"/>
    </source>
</evidence>
<dbReference type="InterPro" id="IPR006984">
    <property type="entry name" value="Fcf1/UTP23"/>
</dbReference>
<keyword evidence="8" id="KW-1185">Reference proteome</keyword>
<comment type="subcellular location">
    <subcellularLocation>
        <location evidence="1">Nucleus</location>
        <location evidence="1">Nucleolus</location>
    </subcellularLocation>
</comment>
<keyword evidence="4" id="KW-0539">Nucleus</keyword>
<dbReference type="InterPro" id="IPR002716">
    <property type="entry name" value="PIN_dom"/>
</dbReference>
<gene>
    <name evidence="7" type="ORF">R1sor_001886</name>
</gene>
<dbReference type="PANTHER" id="PTHR12416">
    <property type="entry name" value="RRNA-PROCESSING PROTEIN UTP23 HOMOLOG"/>
    <property type="match status" value="1"/>
</dbReference>
<organism evidence="7 8">
    <name type="scientific">Riccia sorocarpa</name>
    <dbReference type="NCBI Taxonomy" id="122646"/>
    <lineage>
        <taxon>Eukaryota</taxon>
        <taxon>Viridiplantae</taxon>
        <taxon>Streptophyta</taxon>
        <taxon>Embryophyta</taxon>
        <taxon>Marchantiophyta</taxon>
        <taxon>Marchantiopsida</taxon>
        <taxon>Marchantiidae</taxon>
        <taxon>Marchantiales</taxon>
        <taxon>Ricciaceae</taxon>
        <taxon>Riccia</taxon>
    </lineage>
</organism>
<reference evidence="7 8" key="1">
    <citation type="submission" date="2024-09" db="EMBL/GenBank/DDBJ databases">
        <title>Chromosome-scale assembly of Riccia sorocarpa.</title>
        <authorList>
            <person name="Paukszto L."/>
        </authorList>
    </citation>
    <scope>NUCLEOTIDE SEQUENCE [LARGE SCALE GENOMIC DNA]</scope>
    <source>
        <strain evidence="7">LP-2024</strain>
        <tissue evidence="7">Aerial parts of the thallus</tissue>
    </source>
</reference>
<dbReference type="GO" id="GO:0042274">
    <property type="term" value="P:ribosomal small subunit biogenesis"/>
    <property type="evidence" value="ECO:0007669"/>
    <property type="project" value="UniProtKB-ARBA"/>
</dbReference>
<evidence type="ECO:0000256" key="4">
    <source>
        <dbReference type="ARBA" id="ARBA00023242"/>
    </source>
</evidence>
<dbReference type="Pfam" id="PF04900">
    <property type="entry name" value="Fcf1"/>
    <property type="match status" value="1"/>
</dbReference>
<dbReference type="CDD" id="cd09864">
    <property type="entry name" value="PIN_Fcf1-like"/>
    <property type="match status" value="1"/>
</dbReference>